<dbReference type="AlphaFoldDB" id="A0A5J4YZU5"/>
<keyword evidence="9" id="KW-0472">Membrane</keyword>
<feature type="compositionally biased region" description="Basic residues" evidence="8">
    <location>
        <begin position="549"/>
        <end position="559"/>
    </location>
</feature>
<dbReference type="EMBL" id="VRMN01000003">
    <property type="protein sequence ID" value="KAA8495977.1"/>
    <property type="molecule type" value="Genomic_DNA"/>
</dbReference>
<feature type="region of interest" description="Disordered" evidence="8">
    <location>
        <begin position="471"/>
        <end position="507"/>
    </location>
</feature>
<feature type="signal peptide" evidence="10">
    <location>
        <begin position="1"/>
        <end position="23"/>
    </location>
</feature>
<protein>
    <recommendedName>
        <fullName evidence="1">non-specific serine/threonine protein kinase</fullName>
        <ecNumber evidence="1">2.7.11.1</ecNumber>
    </recommendedName>
</protein>
<dbReference type="Pfam" id="PF06479">
    <property type="entry name" value="Ribonuc_2-5A"/>
    <property type="match status" value="1"/>
</dbReference>
<dbReference type="PANTHER" id="PTHR13954:SF6">
    <property type="entry name" value="NON-SPECIFIC SERINE_THREONINE PROTEIN KINASE"/>
    <property type="match status" value="1"/>
</dbReference>
<feature type="compositionally biased region" description="Polar residues" evidence="8">
    <location>
        <begin position="480"/>
        <end position="507"/>
    </location>
</feature>
<reference evidence="14" key="1">
    <citation type="journal article" date="2019" name="Nat. Commun.">
        <title>Expansion of phycobilisome linker gene families in mesophilic red algae.</title>
        <authorList>
            <person name="Lee J."/>
            <person name="Kim D."/>
            <person name="Bhattacharya D."/>
            <person name="Yoon H.S."/>
        </authorList>
    </citation>
    <scope>NUCLEOTIDE SEQUENCE [LARGE SCALE GENOMIC DNA]</scope>
    <source>
        <strain evidence="14">CCMP 1328</strain>
    </source>
</reference>
<dbReference type="PANTHER" id="PTHR13954">
    <property type="entry name" value="IRE1-RELATED"/>
    <property type="match status" value="1"/>
</dbReference>
<feature type="compositionally biased region" description="Polar residues" evidence="8">
    <location>
        <begin position="570"/>
        <end position="585"/>
    </location>
</feature>
<dbReference type="PROSITE" id="PS51392">
    <property type="entry name" value="KEN"/>
    <property type="match status" value="1"/>
</dbReference>
<dbReference type="GO" id="GO:0004521">
    <property type="term" value="F:RNA endonuclease activity"/>
    <property type="evidence" value="ECO:0007669"/>
    <property type="project" value="InterPro"/>
</dbReference>
<dbReference type="Gene3D" id="1.20.1440.180">
    <property type="entry name" value="KEN domain"/>
    <property type="match status" value="1"/>
</dbReference>
<dbReference type="InterPro" id="IPR038357">
    <property type="entry name" value="KEN_sf"/>
</dbReference>
<dbReference type="PROSITE" id="PS50011">
    <property type="entry name" value="PROTEIN_KINASE_DOM"/>
    <property type="match status" value="1"/>
</dbReference>
<dbReference type="PROSITE" id="PS00108">
    <property type="entry name" value="PROTEIN_KINASE_ST"/>
    <property type="match status" value="1"/>
</dbReference>
<dbReference type="EC" id="2.7.11.1" evidence="1"/>
<evidence type="ECO:0000256" key="6">
    <source>
        <dbReference type="ARBA" id="ARBA00022777"/>
    </source>
</evidence>
<keyword evidence="7" id="KW-0067">ATP-binding</keyword>
<evidence type="ECO:0000259" key="12">
    <source>
        <dbReference type="PROSITE" id="PS51392"/>
    </source>
</evidence>
<dbReference type="Pfam" id="PF00069">
    <property type="entry name" value="Pkinase"/>
    <property type="match status" value="1"/>
</dbReference>
<feature type="transmembrane region" description="Helical" evidence="9">
    <location>
        <begin position="447"/>
        <end position="466"/>
    </location>
</feature>
<keyword evidence="9" id="KW-0812">Transmembrane</keyword>
<dbReference type="Gene3D" id="3.30.200.20">
    <property type="entry name" value="Phosphorylase Kinase, domain 1"/>
    <property type="match status" value="1"/>
</dbReference>
<name>A0A5J4YZU5_PORPP</name>
<dbReference type="GO" id="GO:0005524">
    <property type="term" value="F:ATP binding"/>
    <property type="evidence" value="ECO:0007669"/>
    <property type="project" value="UniProtKB-KW"/>
</dbReference>
<feature type="chain" id="PRO_5023838066" description="non-specific serine/threonine protein kinase" evidence="10">
    <location>
        <begin position="24"/>
        <end position="1118"/>
    </location>
</feature>
<keyword evidence="2" id="KW-0723">Serine/threonine-protein kinase</keyword>
<dbReference type="SUPFAM" id="SSF56112">
    <property type="entry name" value="Protein kinase-like (PK-like)"/>
    <property type="match status" value="1"/>
</dbReference>
<dbReference type="InterPro" id="IPR045133">
    <property type="entry name" value="IRE1/2-like"/>
</dbReference>
<dbReference type="InterPro" id="IPR011009">
    <property type="entry name" value="Kinase-like_dom_sf"/>
</dbReference>
<feature type="domain" description="KEN" evidence="12">
    <location>
        <begin position="884"/>
        <end position="1025"/>
    </location>
</feature>
<evidence type="ECO:0000256" key="3">
    <source>
        <dbReference type="ARBA" id="ARBA00022679"/>
    </source>
</evidence>
<keyword evidence="3" id="KW-0808">Transferase</keyword>
<evidence type="ECO:0000256" key="4">
    <source>
        <dbReference type="ARBA" id="ARBA00022729"/>
    </source>
</evidence>
<dbReference type="SMART" id="SM00220">
    <property type="entry name" value="S_TKc"/>
    <property type="match status" value="1"/>
</dbReference>
<dbReference type="Gene3D" id="1.10.510.10">
    <property type="entry name" value="Transferase(Phosphotransferase) domain 1"/>
    <property type="match status" value="1"/>
</dbReference>
<dbReference type="GO" id="GO:1990604">
    <property type="term" value="C:IRE1-TRAF2-ASK1 complex"/>
    <property type="evidence" value="ECO:0007669"/>
    <property type="project" value="TreeGrafter"/>
</dbReference>
<feature type="region of interest" description="Disordered" evidence="8">
    <location>
        <begin position="1070"/>
        <end position="1118"/>
    </location>
</feature>
<gene>
    <name evidence="13" type="ORF">FVE85_2132</name>
</gene>
<evidence type="ECO:0000313" key="14">
    <source>
        <dbReference type="Proteomes" id="UP000324585"/>
    </source>
</evidence>
<evidence type="ECO:0000313" key="13">
    <source>
        <dbReference type="EMBL" id="KAA8495977.1"/>
    </source>
</evidence>
<accession>A0A5J4YZU5</accession>
<dbReference type="InterPro" id="IPR008271">
    <property type="entry name" value="Ser/Thr_kinase_AS"/>
</dbReference>
<keyword evidence="4 10" id="KW-0732">Signal</keyword>
<evidence type="ECO:0000259" key="11">
    <source>
        <dbReference type="PROSITE" id="PS50011"/>
    </source>
</evidence>
<evidence type="ECO:0000256" key="9">
    <source>
        <dbReference type="SAM" id="Phobius"/>
    </source>
</evidence>
<keyword evidence="9" id="KW-1133">Transmembrane helix</keyword>
<organism evidence="13 14">
    <name type="scientific">Porphyridium purpureum</name>
    <name type="common">Red alga</name>
    <name type="synonym">Porphyridium cruentum</name>
    <dbReference type="NCBI Taxonomy" id="35688"/>
    <lineage>
        <taxon>Eukaryota</taxon>
        <taxon>Rhodophyta</taxon>
        <taxon>Bangiophyceae</taxon>
        <taxon>Porphyridiales</taxon>
        <taxon>Porphyridiaceae</taxon>
        <taxon>Porphyridium</taxon>
    </lineage>
</organism>
<dbReference type="GO" id="GO:0004674">
    <property type="term" value="F:protein serine/threonine kinase activity"/>
    <property type="evidence" value="ECO:0007669"/>
    <property type="project" value="UniProtKB-KW"/>
</dbReference>
<dbReference type="GO" id="GO:0006397">
    <property type="term" value="P:mRNA processing"/>
    <property type="evidence" value="ECO:0007669"/>
    <property type="project" value="InterPro"/>
</dbReference>
<dbReference type="FunFam" id="3.30.200.20:FF:000077">
    <property type="entry name" value="Putative Serine/threonine-protein kinase/endoribonuclease IRE1"/>
    <property type="match status" value="1"/>
</dbReference>
<sequence>MKTARQSPLMWSVLLFFFCVVVAWPAPGRRLVQARSHEQDFTGEGEARRADKSGDTQSAPRSSSQQQQSLVLFSLFNGDIEAVDGLSGEPKWRIAGTEPSVSSWSAAGWPELIPGLDGSLYQIVDDGDVHMERVALTAGSIVRENGMTGIVVSRVEVASVLVDAVTGEVIRTAEWGGTADLKSHARAFFAETDDSDSGHSTRSANEFGRNILTFTKTFAGIRIVDVATGELYVNASLLHLTPSLVTDETCLPLAASAPYLEAEDESSAISFTQDSADFEVWGEIDRSQSRFVMRSGKAGEMLWSRDISDGIVEAQGIHGARVASSGSSGLGIATNVDMQSFVEPHGLVRVRQANGQLFVDSYYPDAIPASTDFGVFRLHASESSTSSSFMLSGGSGMYSGRESRPLGFPGGGGGSMDGKRLKPLEEPMRLDKFEMQQRTIKARFSELLFAAVLGALLVMTPVGLAAHFRRRKSRKMTGSARETPSRLSSMPKSSHQPLSGTKQHSQSDILGVLSTSLDDEMTRDAQLTDLQLIQRDEGGTHETSLMSSRSRKGKKQSKKRNTDHERPSAGSVTDPQTAQYVSNAAGSRHAEPVNVSGGLKVGRIVVSSDVIGYGTQGTVVFRGKLFPEERHVAVKRLLKEFYGSATREIALLIELEQSGGHVVRYFAMEEDKEFIYLALELCTRSLADAVDTCILPALQHDYQNTGLGVPRETLGVLKDVLMGLSELHSHGIVHRDLKPHNVLISEVSVRNKSTIYCAKVGDVGLATRLQGDRSSFSQVGTVGAGSTGWRAPEVLLGAAKLTKAVDIFSAGCLIFHVLTKGQHPFGELVFERDMNITKGRADLAPLRRIRVPEAEHLVRQMISAAPEDRPTVELALLHPFFWSDTVKLNFICDVSDRLLNESGWRSLSFRSRGASSYTSLMLSSPDAYDRCIQRLDMMFLAHLGRSYNSSLTDLVRMIRNKRNHYLEFPPNVQALVGPIPLEGEDSEHNYMRYFTTRFPNLVMDLYLIVRSLADVDQHFERYGLYSTSPTCAPSAALTVPAGATPEDGRDTVHSSPSRFADVSRALENGGRTGRYIANSGGSSSFSSLRDRRRTDHRDSTVPLASGSRTHPFGASSKP</sequence>
<evidence type="ECO:0000256" key="7">
    <source>
        <dbReference type="ARBA" id="ARBA00022840"/>
    </source>
</evidence>
<feature type="region of interest" description="Disordered" evidence="8">
    <location>
        <begin position="35"/>
        <end position="66"/>
    </location>
</feature>
<dbReference type="InterPro" id="IPR010513">
    <property type="entry name" value="KEN_dom"/>
</dbReference>
<feature type="compositionally biased region" description="Basic and acidic residues" evidence="8">
    <location>
        <begin position="1088"/>
        <end position="1099"/>
    </location>
</feature>
<feature type="compositionally biased region" description="Basic and acidic residues" evidence="8">
    <location>
        <begin position="35"/>
        <end position="54"/>
    </location>
</feature>
<proteinExistence type="predicted"/>
<comment type="caution">
    <text evidence="13">The sequence shown here is derived from an EMBL/GenBank/DDBJ whole genome shotgun (WGS) entry which is preliminary data.</text>
</comment>
<dbReference type="SMART" id="SM00580">
    <property type="entry name" value="PUG"/>
    <property type="match status" value="1"/>
</dbReference>
<evidence type="ECO:0000256" key="8">
    <source>
        <dbReference type="SAM" id="MobiDB-lite"/>
    </source>
</evidence>
<evidence type="ECO:0000256" key="2">
    <source>
        <dbReference type="ARBA" id="ARBA00022527"/>
    </source>
</evidence>
<dbReference type="Proteomes" id="UP000324585">
    <property type="component" value="Unassembled WGS sequence"/>
</dbReference>
<keyword evidence="6 13" id="KW-0418">Kinase</keyword>
<evidence type="ECO:0000256" key="10">
    <source>
        <dbReference type="SAM" id="SignalP"/>
    </source>
</evidence>
<keyword evidence="5" id="KW-0547">Nucleotide-binding</keyword>
<dbReference type="GO" id="GO:0036498">
    <property type="term" value="P:IRE1-mediated unfolded protein response"/>
    <property type="evidence" value="ECO:0007669"/>
    <property type="project" value="TreeGrafter"/>
</dbReference>
<feature type="region of interest" description="Disordered" evidence="8">
    <location>
        <begin position="530"/>
        <end position="592"/>
    </location>
</feature>
<evidence type="ECO:0000256" key="1">
    <source>
        <dbReference type="ARBA" id="ARBA00012513"/>
    </source>
</evidence>
<evidence type="ECO:0000256" key="5">
    <source>
        <dbReference type="ARBA" id="ARBA00022741"/>
    </source>
</evidence>
<feature type="domain" description="Protein kinase" evidence="11">
    <location>
        <begin position="605"/>
        <end position="881"/>
    </location>
</feature>
<dbReference type="InterPro" id="IPR000719">
    <property type="entry name" value="Prot_kinase_dom"/>
</dbReference>
<dbReference type="OrthoDB" id="63989at2759"/>
<keyword evidence="14" id="KW-1185">Reference proteome</keyword>
<dbReference type="GO" id="GO:0051082">
    <property type="term" value="F:unfolded protein binding"/>
    <property type="evidence" value="ECO:0007669"/>
    <property type="project" value="TreeGrafter"/>
</dbReference>